<evidence type="ECO:0000313" key="2">
    <source>
        <dbReference type="EMBL" id="TPX78451.1"/>
    </source>
</evidence>
<keyword evidence="1" id="KW-0472">Membrane</keyword>
<dbReference type="Proteomes" id="UP000320333">
    <property type="component" value="Unassembled WGS sequence"/>
</dbReference>
<dbReference type="EMBL" id="QEAP01000004">
    <property type="protein sequence ID" value="TPX78451.1"/>
    <property type="molecule type" value="Genomic_DNA"/>
</dbReference>
<feature type="transmembrane region" description="Helical" evidence="1">
    <location>
        <begin position="103"/>
        <end position="122"/>
    </location>
</feature>
<protein>
    <submittedName>
        <fullName evidence="2">Uncharacterized protein</fullName>
    </submittedName>
</protein>
<feature type="transmembrane region" description="Helical" evidence="1">
    <location>
        <begin position="78"/>
        <end position="97"/>
    </location>
</feature>
<name>A0A507FPU9_9FUNG</name>
<gene>
    <name evidence="2" type="ORF">CcCBS67573_g00330</name>
</gene>
<keyword evidence="1" id="KW-1133">Transmembrane helix</keyword>
<feature type="transmembrane region" description="Helical" evidence="1">
    <location>
        <begin position="185"/>
        <end position="205"/>
    </location>
</feature>
<reference evidence="2 3" key="1">
    <citation type="journal article" date="2019" name="Sci. Rep.">
        <title>Comparative genomics of chytrid fungi reveal insights into the obligate biotrophic and pathogenic lifestyle of Synchytrium endobioticum.</title>
        <authorList>
            <person name="van de Vossenberg B.T.L.H."/>
            <person name="Warris S."/>
            <person name="Nguyen H.D.T."/>
            <person name="van Gent-Pelzer M.P.E."/>
            <person name="Joly D.L."/>
            <person name="van de Geest H.C."/>
            <person name="Bonants P.J.M."/>
            <person name="Smith D.S."/>
            <person name="Levesque C.A."/>
            <person name="van der Lee T.A.J."/>
        </authorList>
    </citation>
    <scope>NUCLEOTIDE SEQUENCE [LARGE SCALE GENOMIC DNA]</scope>
    <source>
        <strain evidence="2 3">CBS 675.73</strain>
    </source>
</reference>
<sequence length="258" mass="28266">MIASLQTPIVVAIFLLAMGFENAAKGLILSIQKFNVSKASIPAIMIVVNLVSMIFGPLYIWSLLASTDCQQSALVSKITLHVFVISFSFFLLFKAWVVSQKRSWVAVIGFLLISNRCVWAVLDCLWSYSREVPGGCLYLQDKAAIIGISTGGILVDVFATSTTIVSAFRDVDEDSSNKLQRVYRVLIADNVIRSLLVLAANAFTLNYSMVGTLNIASGAGGSPTILLIIPAISNYVYTMATNLEFFWIDVRKDIMQKS</sequence>
<dbReference type="OrthoDB" id="2114793at2759"/>
<evidence type="ECO:0000313" key="3">
    <source>
        <dbReference type="Proteomes" id="UP000320333"/>
    </source>
</evidence>
<proteinExistence type="predicted"/>
<evidence type="ECO:0000256" key="1">
    <source>
        <dbReference type="SAM" id="Phobius"/>
    </source>
</evidence>
<dbReference type="AlphaFoldDB" id="A0A507FPU9"/>
<comment type="caution">
    <text evidence="2">The sequence shown here is derived from an EMBL/GenBank/DDBJ whole genome shotgun (WGS) entry which is preliminary data.</text>
</comment>
<accession>A0A507FPU9</accession>
<organism evidence="2 3">
    <name type="scientific">Chytriomyces confervae</name>
    <dbReference type="NCBI Taxonomy" id="246404"/>
    <lineage>
        <taxon>Eukaryota</taxon>
        <taxon>Fungi</taxon>
        <taxon>Fungi incertae sedis</taxon>
        <taxon>Chytridiomycota</taxon>
        <taxon>Chytridiomycota incertae sedis</taxon>
        <taxon>Chytridiomycetes</taxon>
        <taxon>Chytridiales</taxon>
        <taxon>Chytriomycetaceae</taxon>
        <taxon>Chytriomyces</taxon>
    </lineage>
</organism>
<feature type="transmembrane region" description="Helical" evidence="1">
    <location>
        <begin position="225"/>
        <end position="248"/>
    </location>
</feature>
<keyword evidence="1" id="KW-0812">Transmembrane</keyword>
<feature type="transmembrane region" description="Helical" evidence="1">
    <location>
        <begin position="43"/>
        <end position="66"/>
    </location>
</feature>
<keyword evidence="3" id="KW-1185">Reference proteome</keyword>